<evidence type="ECO:0000256" key="1">
    <source>
        <dbReference type="ARBA" id="ARBA00001165"/>
    </source>
</evidence>
<dbReference type="EC" id="5.3.1.12" evidence="4 7"/>
<comment type="pathway">
    <text evidence="2 7">Carbohydrate metabolism; pentose and glucuronate interconversion.</text>
</comment>
<sequence length="471" mass="54672">MLLNENFLMESQWGQKLFHQFAKEEPIIDYHCHLEPQTILENKRYENLTQIWLNDRGAGDHYKWRLMRANGVPEKLISGDGDDYEKFLAFVQTIEKAPGNPIYEWSHLELRRYFDIDLTIKKENAPEIWYQANQKLQTDAYRPKELLKMMKVKVVCTTDDPIDDLAAHEALAKEKDSLKVLPTFRPDASWGITEEHFGEYMGKLAQCTHQKIESFTDLTQALSKRVTYFHEKGGRLADQGLNTYFYQKASETELNAILTDALQGKRDFSKKETAQFKTAIQLHLMKCYHQYNWTMQMHMNALRDDSATMKQRIGINVGGDSMGDQVNLASNLVSLFSDAQEQAILPKVILYSLNPADWLPLATAMQSFQGEMIQKLQLGCAWWFNDTCEGMRNQLTVMAQQSLLANFTGMLTDSRSFLSYPRHEYFRRVLCQLLGEWVDQGRLPEDLTYLGKIVKDICYGNAYHYFGFFEE</sequence>
<dbReference type="Gene3D" id="1.10.2020.10">
    <property type="entry name" value="uronate isomerase, domain 2, chain A"/>
    <property type="match status" value="1"/>
</dbReference>
<evidence type="ECO:0000256" key="5">
    <source>
        <dbReference type="ARBA" id="ARBA00020555"/>
    </source>
</evidence>
<evidence type="ECO:0000256" key="4">
    <source>
        <dbReference type="ARBA" id="ARBA00012546"/>
    </source>
</evidence>
<dbReference type="OrthoDB" id="9766564at2"/>
<organism evidence="8 9">
    <name type="scientific">Enterococcus villorum</name>
    <dbReference type="NCBI Taxonomy" id="112904"/>
    <lineage>
        <taxon>Bacteria</taxon>
        <taxon>Bacillati</taxon>
        <taxon>Bacillota</taxon>
        <taxon>Bacilli</taxon>
        <taxon>Lactobacillales</taxon>
        <taxon>Enterococcaceae</taxon>
        <taxon>Enterococcus</taxon>
    </lineage>
</organism>
<dbReference type="HAMAP" id="MF_00675">
    <property type="entry name" value="UxaC"/>
    <property type="match status" value="1"/>
</dbReference>
<comment type="catalytic activity">
    <reaction evidence="1 7">
        <text>D-glucuronate = D-fructuronate</text>
        <dbReference type="Rhea" id="RHEA:13049"/>
        <dbReference type="ChEBI" id="CHEBI:58720"/>
        <dbReference type="ChEBI" id="CHEBI:59863"/>
        <dbReference type="EC" id="5.3.1.12"/>
    </reaction>
</comment>
<dbReference type="GO" id="GO:0019698">
    <property type="term" value="P:D-galacturonate catabolic process"/>
    <property type="evidence" value="ECO:0007669"/>
    <property type="project" value="TreeGrafter"/>
</dbReference>
<dbReference type="SUPFAM" id="SSF51556">
    <property type="entry name" value="Metallo-dependent hydrolases"/>
    <property type="match status" value="1"/>
</dbReference>
<name>A0A1V8Y9I3_9ENTE</name>
<evidence type="ECO:0000313" key="8">
    <source>
        <dbReference type="EMBL" id="OQO69277.1"/>
    </source>
</evidence>
<reference evidence="8 9" key="1">
    <citation type="journal article" date="2017" name="BMC Microbiol.">
        <title>Comparative genomics of Enterococcus spp. isolated from bovine feces.</title>
        <authorList>
            <person name="Beukers A.G."/>
            <person name="Zaheer R."/>
            <person name="Goji N."/>
            <person name="Amoako K.K."/>
            <person name="Chaves A.V."/>
            <person name="Ward M.P."/>
            <person name="McAllister T.A."/>
        </authorList>
    </citation>
    <scope>NUCLEOTIDE SEQUENCE [LARGE SCALE GENOMIC DNA]</scope>
    <source>
        <strain evidence="8 9">F1129D 143</strain>
    </source>
</reference>
<dbReference type="Gene3D" id="3.20.20.140">
    <property type="entry name" value="Metal-dependent hydrolases"/>
    <property type="match status" value="1"/>
</dbReference>
<dbReference type="EMBL" id="MJEA01000011">
    <property type="protein sequence ID" value="OQO69277.1"/>
    <property type="molecule type" value="Genomic_DNA"/>
</dbReference>
<gene>
    <name evidence="7" type="primary">uxaC</name>
    <name evidence="8" type="ORF">BH747_10245</name>
</gene>
<dbReference type="PANTHER" id="PTHR30068:SF4">
    <property type="entry name" value="URONATE ISOMERASE"/>
    <property type="match status" value="1"/>
</dbReference>
<proteinExistence type="inferred from homology"/>
<dbReference type="InterPro" id="IPR032466">
    <property type="entry name" value="Metal_Hydrolase"/>
</dbReference>
<dbReference type="STRING" id="112904.BH747_10245"/>
<dbReference type="NCBIfam" id="NF002794">
    <property type="entry name" value="PRK02925.1"/>
    <property type="match status" value="1"/>
</dbReference>
<dbReference type="Pfam" id="PF02614">
    <property type="entry name" value="UxaC"/>
    <property type="match status" value="1"/>
</dbReference>
<evidence type="ECO:0000313" key="9">
    <source>
        <dbReference type="Proteomes" id="UP000192477"/>
    </source>
</evidence>
<dbReference type="GO" id="GO:0042840">
    <property type="term" value="P:D-glucuronate catabolic process"/>
    <property type="evidence" value="ECO:0007669"/>
    <property type="project" value="TreeGrafter"/>
</dbReference>
<dbReference type="InterPro" id="IPR003766">
    <property type="entry name" value="Uronate_isomerase"/>
</dbReference>
<keyword evidence="6 7" id="KW-0413">Isomerase</keyword>
<evidence type="ECO:0000256" key="2">
    <source>
        <dbReference type="ARBA" id="ARBA00004892"/>
    </source>
</evidence>
<dbReference type="Proteomes" id="UP000192477">
    <property type="component" value="Unassembled WGS sequence"/>
</dbReference>
<dbReference type="AlphaFoldDB" id="A0A1V8Y9I3"/>
<evidence type="ECO:0000256" key="7">
    <source>
        <dbReference type="HAMAP-Rule" id="MF_00675"/>
    </source>
</evidence>
<accession>A0A1V8Y9I3</accession>
<comment type="similarity">
    <text evidence="3 7">Belongs to the metallo-dependent hydrolases superfamily. Uronate isomerase family.</text>
</comment>
<dbReference type="UniPathway" id="UPA00246"/>
<comment type="caution">
    <text evidence="8">The sequence shown here is derived from an EMBL/GenBank/DDBJ whole genome shotgun (WGS) entry which is preliminary data.</text>
</comment>
<dbReference type="RefSeq" id="WP_081184358.1">
    <property type="nucleotide sequence ID" value="NZ_MJEA01000011.1"/>
</dbReference>
<dbReference type="GO" id="GO:0008880">
    <property type="term" value="F:glucuronate isomerase activity"/>
    <property type="evidence" value="ECO:0007669"/>
    <property type="project" value="UniProtKB-UniRule"/>
</dbReference>
<evidence type="ECO:0000256" key="3">
    <source>
        <dbReference type="ARBA" id="ARBA00008397"/>
    </source>
</evidence>
<evidence type="ECO:0000256" key="6">
    <source>
        <dbReference type="ARBA" id="ARBA00023235"/>
    </source>
</evidence>
<comment type="catalytic activity">
    <reaction evidence="7">
        <text>aldehydo-D-galacturonate = keto-D-tagaturonate</text>
        <dbReference type="Rhea" id="RHEA:27702"/>
        <dbReference type="ChEBI" id="CHEBI:12952"/>
        <dbReference type="ChEBI" id="CHEBI:17886"/>
    </reaction>
</comment>
<protein>
    <recommendedName>
        <fullName evidence="5 7">Uronate isomerase</fullName>
        <ecNumber evidence="4 7">5.3.1.12</ecNumber>
    </recommendedName>
    <alternativeName>
        <fullName evidence="7">Glucuronate isomerase</fullName>
    </alternativeName>
    <alternativeName>
        <fullName evidence="7">Uronic isomerase</fullName>
    </alternativeName>
</protein>
<dbReference type="PANTHER" id="PTHR30068">
    <property type="entry name" value="URONATE ISOMERASE"/>
    <property type="match status" value="1"/>
</dbReference>